<protein>
    <submittedName>
        <fullName evidence="3">Uncharacterized protein</fullName>
    </submittedName>
</protein>
<gene>
    <name evidence="3" type="ORF">TRFO_05306</name>
</gene>
<accession>A0A1J4KBM4</accession>
<dbReference type="Proteomes" id="UP000179807">
    <property type="component" value="Unassembled WGS sequence"/>
</dbReference>
<evidence type="ECO:0000313" key="3">
    <source>
        <dbReference type="EMBL" id="OHT07092.1"/>
    </source>
</evidence>
<organism evidence="3 4">
    <name type="scientific">Tritrichomonas foetus</name>
    <dbReference type="NCBI Taxonomy" id="1144522"/>
    <lineage>
        <taxon>Eukaryota</taxon>
        <taxon>Metamonada</taxon>
        <taxon>Parabasalia</taxon>
        <taxon>Tritrichomonadida</taxon>
        <taxon>Tritrichomonadidae</taxon>
        <taxon>Tritrichomonas</taxon>
    </lineage>
</organism>
<reference evidence="3" key="1">
    <citation type="submission" date="2016-10" db="EMBL/GenBank/DDBJ databases">
        <authorList>
            <person name="Benchimol M."/>
            <person name="Almeida L.G."/>
            <person name="Vasconcelos A.T."/>
            <person name="Perreira-Neves A."/>
            <person name="Rosa I.A."/>
            <person name="Tasca T."/>
            <person name="Bogo M.R."/>
            <person name="de Souza W."/>
        </authorList>
    </citation>
    <scope>NUCLEOTIDE SEQUENCE [LARGE SCALE GENOMIC DNA]</scope>
    <source>
        <strain evidence="3">K</strain>
    </source>
</reference>
<sequence length="176" mass="19835">MEESQYEALGTQFDSFCNRISGIEQRLKELRNKDAAFKKKPKTPQYTHSAIFSHSSTYKNSPFAFSVNKPPPVQPQLTKPCSGSCLIPPTARIRLIPSSTTRIVLPSSDSSDDSDDYFSSDGNGPKIVGTEEIQKFLPSNWAQLIERHNKEVENLKFGKVDKITTDEIKLYFQSMP</sequence>
<feature type="coiled-coil region" evidence="1">
    <location>
        <begin position="13"/>
        <end position="40"/>
    </location>
</feature>
<dbReference type="AlphaFoldDB" id="A0A1J4KBM4"/>
<keyword evidence="1" id="KW-0175">Coiled coil</keyword>
<evidence type="ECO:0000256" key="2">
    <source>
        <dbReference type="SAM" id="MobiDB-lite"/>
    </source>
</evidence>
<dbReference type="VEuPathDB" id="TrichDB:TRFO_05306"/>
<dbReference type="RefSeq" id="XP_068360228.1">
    <property type="nucleotide sequence ID" value="XM_068492415.1"/>
</dbReference>
<dbReference type="EMBL" id="MLAK01000705">
    <property type="protein sequence ID" value="OHT07092.1"/>
    <property type="molecule type" value="Genomic_DNA"/>
</dbReference>
<evidence type="ECO:0000313" key="4">
    <source>
        <dbReference type="Proteomes" id="UP000179807"/>
    </source>
</evidence>
<name>A0A1J4KBM4_9EUKA</name>
<evidence type="ECO:0000256" key="1">
    <source>
        <dbReference type="SAM" id="Coils"/>
    </source>
</evidence>
<keyword evidence="4" id="KW-1185">Reference proteome</keyword>
<feature type="region of interest" description="Disordered" evidence="2">
    <location>
        <begin position="104"/>
        <end position="124"/>
    </location>
</feature>
<proteinExistence type="predicted"/>
<comment type="caution">
    <text evidence="3">The sequence shown here is derived from an EMBL/GenBank/DDBJ whole genome shotgun (WGS) entry which is preliminary data.</text>
</comment>
<dbReference type="GeneID" id="94827119"/>